<evidence type="ECO:0000256" key="1">
    <source>
        <dbReference type="SAM" id="MobiDB-lite"/>
    </source>
</evidence>
<dbReference type="AlphaFoldDB" id="A0A139HUZ2"/>
<gene>
    <name evidence="2" type="ORF">AC578_9138</name>
</gene>
<protein>
    <submittedName>
        <fullName evidence="2">Uncharacterized protein</fullName>
    </submittedName>
</protein>
<keyword evidence="3" id="KW-1185">Reference proteome</keyword>
<feature type="compositionally biased region" description="Polar residues" evidence="1">
    <location>
        <begin position="74"/>
        <end position="85"/>
    </location>
</feature>
<organism evidence="2 3">
    <name type="scientific">Pseudocercospora eumusae</name>
    <dbReference type="NCBI Taxonomy" id="321146"/>
    <lineage>
        <taxon>Eukaryota</taxon>
        <taxon>Fungi</taxon>
        <taxon>Dikarya</taxon>
        <taxon>Ascomycota</taxon>
        <taxon>Pezizomycotina</taxon>
        <taxon>Dothideomycetes</taxon>
        <taxon>Dothideomycetidae</taxon>
        <taxon>Mycosphaerellales</taxon>
        <taxon>Mycosphaerellaceae</taxon>
        <taxon>Pseudocercospora</taxon>
    </lineage>
</organism>
<sequence length="98" mass="10436">MDYGAVMCPSEASNSDFRTPPTVKSWSGNAVLGDGQHRYCIFRATGEQRVFGGRDSASREPGHVISQGPGRSFVDTSTGTTSQPDSVIAKSHGSTLMR</sequence>
<reference evidence="2 3" key="1">
    <citation type="submission" date="2015-07" db="EMBL/GenBank/DDBJ databases">
        <title>Comparative genomics of the Sigatoka disease complex on banana suggests a link between parallel evolutionary changes in Pseudocercospora fijiensis and Pseudocercospora eumusae and increased virulence on the banana host.</title>
        <authorList>
            <person name="Chang T.-C."/>
            <person name="Salvucci A."/>
            <person name="Crous P.W."/>
            <person name="Stergiopoulos I."/>
        </authorList>
    </citation>
    <scope>NUCLEOTIDE SEQUENCE [LARGE SCALE GENOMIC DNA]</scope>
    <source>
        <strain evidence="2 3">CBS 114824</strain>
    </source>
</reference>
<name>A0A139HUZ2_9PEZI</name>
<feature type="compositionally biased region" description="Polar residues" evidence="1">
    <location>
        <begin position="11"/>
        <end position="22"/>
    </location>
</feature>
<feature type="region of interest" description="Disordered" evidence="1">
    <location>
        <begin position="1"/>
        <end position="22"/>
    </location>
</feature>
<comment type="caution">
    <text evidence="2">The sequence shown here is derived from an EMBL/GenBank/DDBJ whole genome shotgun (WGS) entry which is preliminary data.</text>
</comment>
<dbReference type="Proteomes" id="UP000070133">
    <property type="component" value="Unassembled WGS sequence"/>
</dbReference>
<dbReference type="EMBL" id="LFZN01000007">
    <property type="protein sequence ID" value="KXT06295.1"/>
    <property type="molecule type" value="Genomic_DNA"/>
</dbReference>
<evidence type="ECO:0000313" key="3">
    <source>
        <dbReference type="Proteomes" id="UP000070133"/>
    </source>
</evidence>
<evidence type="ECO:0000313" key="2">
    <source>
        <dbReference type="EMBL" id="KXT06295.1"/>
    </source>
</evidence>
<proteinExistence type="predicted"/>
<accession>A0A139HUZ2</accession>
<feature type="region of interest" description="Disordered" evidence="1">
    <location>
        <begin position="52"/>
        <end position="98"/>
    </location>
</feature>